<geneLocation type="plasmid" evidence="6">
    <name>unnamed</name>
</geneLocation>
<evidence type="ECO:0000256" key="2">
    <source>
        <dbReference type="ARBA" id="ARBA00022737"/>
    </source>
</evidence>
<protein>
    <submittedName>
        <fullName evidence="6">Sugar ABC transporter ATP-binding protein</fullName>
    </submittedName>
</protein>
<keyword evidence="2" id="KW-0677">Repeat</keyword>
<sequence>MNHPTSEQISLDRSTTPRDDVIIARGISKRFGGVLALDSVDVSVQRGHVHALVGENGAGKSTLGKLMAGVHSPDGGALLVDGREVRYSAPRDALHDGITLIARELALVPERTVLENVFLGVEGGTAGFASRKDLRERYEELSERSGLSVDPRARVGSLRVAAQQKVEILRALARGSKVIVMDEPTAALTRDEAGQLLQIIDQLRRQGTTIIYVSHFLHEVLDIADRTTILKDGRLVRTTMAMDETPDTLVQAMLGRAASVAFPERQRPKPDAPVVLAVDNLQRGPAGHRCQFPNPCRPKSSASPVSCRFGTLRTRSAANLLGPTVPQAGKMFLHGQEVRFRSPRAAVRAGIAMLPESRKDQGLVVGATVRDNVLMAHRPTVSRWGIIQPSESQRRCRNEPCAT</sequence>
<reference evidence="6" key="1">
    <citation type="submission" date="2024-06" db="EMBL/GenBank/DDBJ databases">
        <title>Biodegradation of dimethachlon by Arthrobacter sp. K5: mechanistic insights and ecological implications.</title>
        <authorList>
            <person name="Hu S."/>
            <person name="Lu P."/>
        </authorList>
    </citation>
    <scope>NUCLEOTIDE SEQUENCE</scope>
    <source>
        <strain evidence="6">K5</strain>
        <plasmid evidence="6">unnamed</plasmid>
    </source>
</reference>
<dbReference type="PANTHER" id="PTHR43790">
    <property type="entry name" value="CARBOHYDRATE TRANSPORT ATP-BINDING PROTEIN MG119-RELATED"/>
    <property type="match status" value="1"/>
</dbReference>
<dbReference type="InterPro" id="IPR003439">
    <property type="entry name" value="ABC_transporter-like_ATP-bd"/>
</dbReference>
<dbReference type="InterPro" id="IPR003593">
    <property type="entry name" value="AAA+_ATPase"/>
</dbReference>
<dbReference type="SUPFAM" id="SSF52540">
    <property type="entry name" value="P-loop containing nucleoside triphosphate hydrolases"/>
    <property type="match status" value="1"/>
</dbReference>
<evidence type="ECO:0000313" key="6">
    <source>
        <dbReference type="EMBL" id="XCH13870.1"/>
    </source>
</evidence>
<keyword evidence="1" id="KW-0813">Transport</keyword>
<dbReference type="RefSeq" id="WP_353713574.1">
    <property type="nucleotide sequence ID" value="NZ_CP159280.1"/>
</dbReference>
<keyword evidence="4 6" id="KW-0067">ATP-binding</keyword>
<evidence type="ECO:0000259" key="5">
    <source>
        <dbReference type="PROSITE" id="PS50893"/>
    </source>
</evidence>
<keyword evidence="3" id="KW-0547">Nucleotide-binding</keyword>
<dbReference type="CDD" id="cd03216">
    <property type="entry name" value="ABC_Carb_Monos_I"/>
    <property type="match status" value="1"/>
</dbReference>
<dbReference type="GO" id="GO:0005524">
    <property type="term" value="F:ATP binding"/>
    <property type="evidence" value="ECO:0007669"/>
    <property type="project" value="UniProtKB-KW"/>
</dbReference>
<evidence type="ECO:0000256" key="3">
    <source>
        <dbReference type="ARBA" id="ARBA00022741"/>
    </source>
</evidence>
<dbReference type="Pfam" id="PF00005">
    <property type="entry name" value="ABC_tran"/>
    <property type="match status" value="1"/>
</dbReference>
<organism evidence="6">
    <name type="scientific">Arthrobacter sp. K5</name>
    <dbReference type="NCBI Taxonomy" id="2839623"/>
    <lineage>
        <taxon>Bacteria</taxon>
        <taxon>Bacillati</taxon>
        <taxon>Actinomycetota</taxon>
        <taxon>Actinomycetes</taxon>
        <taxon>Micrococcales</taxon>
        <taxon>Micrococcaceae</taxon>
        <taxon>Arthrobacter</taxon>
    </lineage>
</organism>
<dbReference type="SMART" id="SM00382">
    <property type="entry name" value="AAA"/>
    <property type="match status" value="1"/>
</dbReference>
<evidence type="ECO:0000256" key="1">
    <source>
        <dbReference type="ARBA" id="ARBA00022448"/>
    </source>
</evidence>
<dbReference type="InterPro" id="IPR027417">
    <property type="entry name" value="P-loop_NTPase"/>
</dbReference>
<dbReference type="GO" id="GO:0016887">
    <property type="term" value="F:ATP hydrolysis activity"/>
    <property type="evidence" value="ECO:0007669"/>
    <property type="project" value="InterPro"/>
</dbReference>
<feature type="domain" description="ABC transporter" evidence="5">
    <location>
        <begin position="22"/>
        <end position="257"/>
    </location>
</feature>
<gene>
    <name evidence="6" type="ORF">ABRP34_23860</name>
</gene>
<dbReference type="EMBL" id="CP159280">
    <property type="protein sequence ID" value="XCH13870.1"/>
    <property type="molecule type" value="Genomic_DNA"/>
</dbReference>
<name>A0AAU8EYM8_9MICC</name>
<accession>A0AAU8EYM8</accession>
<proteinExistence type="predicted"/>
<dbReference type="PROSITE" id="PS50893">
    <property type="entry name" value="ABC_TRANSPORTER_2"/>
    <property type="match status" value="1"/>
</dbReference>
<keyword evidence="6" id="KW-0614">Plasmid</keyword>
<dbReference type="PANTHER" id="PTHR43790:SF9">
    <property type="entry name" value="GALACTOFURANOSE TRANSPORTER ATP-BINDING PROTEIN YTFR"/>
    <property type="match status" value="1"/>
</dbReference>
<dbReference type="AlphaFoldDB" id="A0AAU8EYM8"/>
<dbReference type="Gene3D" id="3.40.50.300">
    <property type="entry name" value="P-loop containing nucleotide triphosphate hydrolases"/>
    <property type="match status" value="1"/>
</dbReference>
<dbReference type="InterPro" id="IPR050107">
    <property type="entry name" value="ABC_carbohydrate_import_ATPase"/>
</dbReference>
<evidence type="ECO:0000256" key="4">
    <source>
        <dbReference type="ARBA" id="ARBA00022840"/>
    </source>
</evidence>